<feature type="compositionally biased region" description="Basic and acidic residues" evidence="1">
    <location>
        <begin position="41"/>
        <end position="54"/>
    </location>
</feature>
<reference evidence="2 3" key="1">
    <citation type="submission" date="2014-04" db="EMBL/GenBank/DDBJ databases">
        <authorList>
            <consortium name="DOE Joint Genome Institute"/>
            <person name="Kuo A."/>
            <person name="Tarkka M."/>
            <person name="Buscot F."/>
            <person name="Kohler A."/>
            <person name="Nagy L.G."/>
            <person name="Floudas D."/>
            <person name="Copeland A."/>
            <person name="Barry K.W."/>
            <person name="Cichocki N."/>
            <person name="Veneault-Fourrey C."/>
            <person name="LaButti K."/>
            <person name="Lindquist E.A."/>
            <person name="Lipzen A."/>
            <person name="Lundell T."/>
            <person name="Morin E."/>
            <person name="Murat C."/>
            <person name="Sun H."/>
            <person name="Tunlid A."/>
            <person name="Henrissat B."/>
            <person name="Grigoriev I.V."/>
            <person name="Hibbett D.S."/>
            <person name="Martin F."/>
            <person name="Nordberg H.P."/>
            <person name="Cantor M.N."/>
            <person name="Hua S.X."/>
        </authorList>
    </citation>
    <scope>NUCLEOTIDE SEQUENCE [LARGE SCALE GENOMIC DNA]</scope>
    <source>
        <strain evidence="2 3">F 1598</strain>
    </source>
</reference>
<name>A0A0C3GCQ9_PILCF</name>
<accession>A0A0C3GCQ9</accession>
<gene>
    <name evidence="2" type="ORF">PILCRDRAFT_3427</name>
</gene>
<evidence type="ECO:0000256" key="1">
    <source>
        <dbReference type="SAM" id="MobiDB-lite"/>
    </source>
</evidence>
<proteinExistence type="predicted"/>
<evidence type="ECO:0000313" key="3">
    <source>
        <dbReference type="Proteomes" id="UP000054166"/>
    </source>
</evidence>
<reference evidence="3" key="2">
    <citation type="submission" date="2015-01" db="EMBL/GenBank/DDBJ databases">
        <title>Evolutionary Origins and Diversification of the Mycorrhizal Mutualists.</title>
        <authorList>
            <consortium name="DOE Joint Genome Institute"/>
            <consortium name="Mycorrhizal Genomics Consortium"/>
            <person name="Kohler A."/>
            <person name="Kuo A."/>
            <person name="Nagy L.G."/>
            <person name="Floudas D."/>
            <person name="Copeland A."/>
            <person name="Barry K.W."/>
            <person name="Cichocki N."/>
            <person name="Veneault-Fourrey C."/>
            <person name="LaButti K."/>
            <person name="Lindquist E.A."/>
            <person name="Lipzen A."/>
            <person name="Lundell T."/>
            <person name="Morin E."/>
            <person name="Murat C."/>
            <person name="Riley R."/>
            <person name="Ohm R."/>
            <person name="Sun H."/>
            <person name="Tunlid A."/>
            <person name="Henrissat B."/>
            <person name="Grigoriev I.V."/>
            <person name="Hibbett D.S."/>
            <person name="Martin F."/>
        </authorList>
    </citation>
    <scope>NUCLEOTIDE SEQUENCE [LARGE SCALE GENOMIC DNA]</scope>
    <source>
        <strain evidence="3">F 1598</strain>
    </source>
</reference>
<feature type="compositionally biased region" description="Basic and acidic residues" evidence="1">
    <location>
        <begin position="113"/>
        <end position="123"/>
    </location>
</feature>
<feature type="region of interest" description="Disordered" evidence="1">
    <location>
        <begin position="21"/>
        <end position="54"/>
    </location>
</feature>
<sequence>MSYGYDGPEYANYSAYDDGYTDSYSDHAESVYNDPDPINSEPDHYEDHKDIPEGHRYKYKGEVEGYELKELEHGEGKIDEYGEREHECEYEEEKYEPKGLKYEGEEGYEHKELAYEPKCDNRETSYAPGNNEHEGPIYHNVRTAPPYLVDQEATGEYIHTHFPSTPTPAPTPRARDTPCSNQQGHMTASKHMYMSNDGHDDDEP</sequence>
<dbReference type="EMBL" id="KN832977">
    <property type="protein sequence ID" value="KIM88431.1"/>
    <property type="molecule type" value="Genomic_DNA"/>
</dbReference>
<keyword evidence="3" id="KW-1185">Reference proteome</keyword>
<protein>
    <submittedName>
        <fullName evidence="2">Uncharacterized protein</fullName>
    </submittedName>
</protein>
<feature type="region of interest" description="Disordered" evidence="1">
    <location>
        <begin position="159"/>
        <end position="204"/>
    </location>
</feature>
<dbReference type="HOGENOM" id="CLU_1343714_0_0_1"/>
<feature type="region of interest" description="Disordered" evidence="1">
    <location>
        <begin position="113"/>
        <end position="139"/>
    </location>
</feature>
<organism evidence="2 3">
    <name type="scientific">Piloderma croceum (strain F 1598)</name>
    <dbReference type="NCBI Taxonomy" id="765440"/>
    <lineage>
        <taxon>Eukaryota</taxon>
        <taxon>Fungi</taxon>
        <taxon>Dikarya</taxon>
        <taxon>Basidiomycota</taxon>
        <taxon>Agaricomycotina</taxon>
        <taxon>Agaricomycetes</taxon>
        <taxon>Agaricomycetidae</taxon>
        <taxon>Atheliales</taxon>
        <taxon>Atheliaceae</taxon>
        <taxon>Piloderma</taxon>
    </lineage>
</organism>
<evidence type="ECO:0000313" key="2">
    <source>
        <dbReference type="EMBL" id="KIM88431.1"/>
    </source>
</evidence>
<dbReference type="InParanoid" id="A0A0C3GCQ9"/>
<dbReference type="AlphaFoldDB" id="A0A0C3GCQ9"/>
<dbReference type="Proteomes" id="UP000054166">
    <property type="component" value="Unassembled WGS sequence"/>
</dbReference>